<dbReference type="InterPro" id="IPR016024">
    <property type="entry name" value="ARM-type_fold"/>
</dbReference>
<dbReference type="PANTHER" id="PTHR37743:SF1">
    <property type="entry name" value="ARM REPEAT SUPERFAMILY PROTEIN"/>
    <property type="match status" value="1"/>
</dbReference>
<dbReference type="EMBL" id="MCFH01000002">
    <property type="protein sequence ID" value="ORX60131.1"/>
    <property type="molecule type" value="Genomic_DNA"/>
</dbReference>
<keyword evidence="3" id="KW-1185">Reference proteome</keyword>
<accession>A0A1Y1VNC8</accession>
<dbReference type="SUPFAM" id="SSF48371">
    <property type="entry name" value="ARM repeat"/>
    <property type="match status" value="2"/>
</dbReference>
<name>A0A1Y1VNC8_9FUNG</name>
<reference evidence="2 3" key="1">
    <citation type="submission" date="2016-08" db="EMBL/GenBank/DDBJ databases">
        <title>Genomes of anaerobic fungi encode conserved fungal cellulosomes for biomass hydrolysis.</title>
        <authorList>
            <consortium name="DOE Joint Genome Institute"/>
            <person name="Haitjema C.H."/>
            <person name="Gilmore S.P."/>
            <person name="Henske J.K."/>
            <person name="Solomon K.V."/>
            <person name="De Groot R."/>
            <person name="Kuo A."/>
            <person name="Mondo S.J."/>
            <person name="Salamov A.A."/>
            <person name="Labutti K."/>
            <person name="Zhao Z."/>
            <person name="Chiniquy J."/>
            <person name="Barry K."/>
            <person name="Brewer H.M."/>
            <person name="Purvine S.O."/>
            <person name="Wright A.T."/>
            <person name="Boxma B."/>
            <person name="Van Alen T."/>
            <person name="Hackstein J.H."/>
            <person name="Baker S.E."/>
            <person name="Grigoriev I.V."/>
            <person name="O'Malley M.A."/>
        </authorList>
    </citation>
    <scope>NUCLEOTIDE SEQUENCE [LARGE SCALE GENOMIC DNA]</scope>
    <source>
        <strain evidence="3">finn</strain>
    </source>
</reference>
<evidence type="ECO:0008006" key="4">
    <source>
        <dbReference type="Google" id="ProtNLM"/>
    </source>
</evidence>
<feature type="region of interest" description="Disordered" evidence="1">
    <location>
        <begin position="1124"/>
        <end position="1145"/>
    </location>
</feature>
<organism evidence="2 3">
    <name type="scientific">Piromyces finnis</name>
    <dbReference type="NCBI Taxonomy" id="1754191"/>
    <lineage>
        <taxon>Eukaryota</taxon>
        <taxon>Fungi</taxon>
        <taxon>Fungi incertae sedis</taxon>
        <taxon>Chytridiomycota</taxon>
        <taxon>Chytridiomycota incertae sedis</taxon>
        <taxon>Neocallimastigomycetes</taxon>
        <taxon>Neocallimastigales</taxon>
        <taxon>Neocallimastigaceae</taxon>
        <taxon>Piromyces</taxon>
    </lineage>
</organism>
<dbReference type="OrthoDB" id="79603at2759"/>
<evidence type="ECO:0000313" key="3">
    <source>
        <dbReference type="Proteomes" id="UP000193719"/>
    </source>
</evidence>
<dbReference type="InterPro" id="IPR011989">
    <property type="entry name" value="ARM-like"/>
</dbReference>
<dbReference type="Proteomes" id="UP000193719">
    <property type="component" value="Unassembled WGS sequence"/>
</dbReference>
<sequence length="1365" mass="157179">MKNIEISDITKAINKKESLSSNLFLLHSDNDGQNDTEDNQILIEPISTKVYSNRKEQKRNKIEVISESLKENNNNNNSNKRENKENQNKKAFVINESDSEISSNNIPISIHQSNNNNNSNTEKANISLGQSIILLLDANNKALVNSIDLYKKSTFIKSPLTSALQNIDKYIRNDNKGTAMKIIYNPLKDMIIKKKSNSNNSFKILNWLYFNTSTKKQLKNLLQEEISSGNKKSKLIAVQIYKNIIDEQSHSLRKSEEILCEDIEFWKELSEIYSSLVNIVKNDGVVDKDGKILPTLLTTLTYQLIISIFTSNTSIIVNKNKIKQKTQSSSGIAIEEVSSNSIQDYNFYPVLWNSVHCVSCALGCLISWDQKKYPLFETTLNEVLDFINTIIIKKDECPTKEFEIADVVSKLWININPYLSTKHIKNPIEKSRKIVEKILEEENEDFGHFGSLLKLSLLLGHQSKENYINIFKSDTLKENFLQIISSNILNNDFVGGRNLGFYMLRKFLLIDGPEKFKPMVDQLLIMLDQNDSVSKASIGFLAEYAAYCPEDVLPNIFMKLDSNKSVERMNSLFIIYEIFQLNRDVLKSNSHTQLRNILTEQLLLRINDEDIKLRNEAMLLFCYLDQNEIIPKLANKLIDSDEKVRAASETALLNTLLKHKSNIDVIFTYIEYIRNINQQNHEKKIPITPSQIHSIYMNKSEMKYSKEQQEKLIERQFYVIKKWAKELSTNSWIYIIEPLLKKVYASPEDQILVRFMSTISEYLVDESVVRIIFKNVTKLIIEQPKLNEELLNRNDEESVTIVKDILFLRISPLLILRVLPNKAYETLIMTKNYDSEQIDKNTDPNTRINRENKDEENDTVVEEISDEDIIYLLFKELVQRIEQIYEFDQVRKLSVEILASLPVQYIFSYLKYKFEKERRTKDLMQLKSYLYCICNVIIKHSLETLEAMKFIEFSFHMALEILIQFSKNLNVKDKAIQNIQMGCIECLSLIICSFVRIIPGEEESQKVLIKEINTSNIIEISGNTDLNNNNNNNGKVNESKFTIWNSEQVLYALLQLLNPHLLTNLKVSRDELGKRLPESFKTVILDILYQIQEQSQPLIFEILSISIANILTTTIRHYSKEIEANPTVSSPNSQSTPPTSVPSHLSEEDRLKNIQSLYKFANCYLLYPLLDTVQDGINYNSSKELKNSDLKSLQEQLYNTLTCACLQVLYHLVYYLRNGKFRERELEDILNVCLNGLSCNKSTIRESSLKLFSGLLSCHYHHDNTDINTSFNSLNKINLNIGSNESTINIPPLVALNSINESDSSSLSEPTALYSHGLFSEGKHALELIKAKRAIQQIAEMEEVTNSSTPTLSLARQLIVLMNSY</sequence>
<dbReference type="Gene3D" id="1.25.10.10">
    <property type="entry name" value="Leucine-rich Repeat Variant"/>
    <property type="match status" value="1"/>
</dbReference>
<proteinExistence type="predicted"/>
<evidence type="ECO:0000256" key="1">
    <source>
        <dbReference type="SAM" id="MobiDB-lite"/>
    </source>
</evidence>
<comment type="caution">
    <text evidence="2">The sequence shown here is derived from an EMBL/GenBank/DDBJ whole genome shotgun (WGS) entry which is preliminary data.</text>
</comment>
<reference evidence="2 3" key="2">
    <citation type="submission" date="2016-08" db="EMBL/GenBank/DDBJ databases">
        <title>Pervasive Adenine N6-methylation of Active Genes in Fungi.</title>
        <authorList>
            <consortium name="DOE Joint Genome Institute"/>
            <person name="Mondo S.J."/>
            <person name="Dannebaum R.O."/>
            <person name="Kuo R.C."/>
            <person name="Labutti K."/>
            <person name="Haridas S."/>
            <person name="Kuo A."/>
            <person name="Salamov A."/>
            <person name="Ahrendt S.R."/>
            <person name="Lipzen A."/>
            <person name="Sullivan W."/>
            <person name="Andreopoulos W.B."/>
            <person name="Clum A."/>
            <person name="Lindquist E."/>
            <person name="Daum C."/>
            <person name="Ramamoorthy G.K."/>
            <person name="Gryganskyi A."/>
            <person name="Culley D."/>
            <person name="Magnuson J.K."/>
            <person name="James T.Y."/>
            <person name="O'Malley M.A."/>
            <person name="Stajich J.E."/>
            <person name="Spatafora J.W."/>
            <person name="Visel A."/>
            <person name="Grigoriev I.V."/>
        </authorList>
    </citation>
    <scope>NUCLEOTIDE SEQUENCE [LARGE SCALE GENOMIC DNA]</scope>
    <source>
        <strain evidence="3">finn</strain>
    </source>
</reference>
<protein>
    <recommendedName>
        <fullName evidence="4">ARM repeat-containing protein</fullName>
    </recommendedName>
</protein>
<evidence type="ECO:0000313" key="2">
    <source>
        <dbReference type="EMBL" id="ORX60131.1"/>
    </source>
</evidence>
<gene>
    <name evidence="2" type="ORF">BCR36DRAFT_401655</name>
</gene>
<feature type="compositionally biased region" description="Low complexity" evidence="1">
    <location>
        <begin position="1125"/>
        <end position="1143"/>
    </location>
</feature>
<feature type="region of interest" description="Disordered" evidence="1">
    <location>
        <begin position="68"/>
        <end position="88"/>
    </location>
</feature>
<feature type="compositionally biased region" description="Basic and acidic residues" evidence="1">
    <location>
        <begin position="79"/>
        <end position="88"/>
    </location>
</feature>
<dbReference type="PANTHER" id="PTHR37743">
    <property type="entry name" value="ARM REPEAT SUPERFAMILY PROTEIN"/>
    <property type="match status" value="1"/>
</dbReference>